<evidence type="ECO:0000256" key="1">
    <source>
        <dbReference type="SAM" id="SignalP"/>
    </source>
</evidence>
<accession>A0A511M5B0</accession>
<organism evidence="2 3">
    <name type="scientific">Nocardia ninae NBRC 108245</name>
    <dbReference type="NCBI Taxonomy" id="1210091"/>
    <lineage>
        <taxon>Bacteria</taxon>
        <taxon>Bacillati</taxon>
        <taxon>Actinomycetota</taxon>
        <taxon>Actinomycetes</taxon>
        <taxon>Mycobacteriales</taxon>
        <taxon>Nocardiaceae</taxon>
        <taxon>Nocardia</taxon>
    </lineage>
</organism>
<reference evidence="2 3" key="1">
    <citation type="submission" date="2019-07" db="EMBL/GenBank/DDBJ databases">
        <title>Whole genome shotgun sequence of Nocardia ninae NBRC 108245.</title>
        <authorList>
            <person name="Hosoyama A."/>
            <person name="Uohara A."/>
            <person name="Ohji S."/>
            <person name="Ichikawa N."/>
        </authorList>
    </citation>
    <scope>NUCLEOTIDE SEQUENCE [LARGE SCALE GENOMIC DNA]</scope>
    <source>
        <strain evidence="2 3">NBRC 108245</strain>
    </source>
</reference>
<keyword evidence="1" id="KW-0732">Signal</keyword>
<comment type="caution">
    <text evidence="2">The sequence shown here is derived from an EMBL/GenBank/DDBJ whole genome shotgun (WGS) entry which is preliminary data.</text>
</comment>
<gene>
    <name evidence="2" type="ORF">NN4_03310</name>
</gene>
<dbReference type="EMBL" id="BJXA01000001">
    <property type="protein sequence ID" value="GEM35812.1"/>
    <property type="molecule type" value="Genomic_DNA"/>
</dbReference>
<dbReference type="RefSeq" id="WP_147128111.1">
    <property type="nucleotide sequence ID" value="NZ_BJXA01000001.1"/>
</dbReference>
<evidence type="ECO:0008006" key="4">
    <source>
        <dbReference type="Google" id="ProtNLM"/>
    </source>
</evidence>
<evidence type="ECO:0000313" key="2">
    <source>
        <dbReference type="EMBL" id="GEM35812.1"/>
    </source>
</evidence>
<dbReference type="AlphaFoldDB" id="A0A511M5B0"/>
<feature type="signal peptide" evidence="1">
    <location>
        <begin position="1"/>
        <end position="32"/>
    </location>
</feature>
<name>A0A511M5B0_9NOCA</name>
<sequence length="179" mass="17835">MVRRRIRTMSMLAAAAPLAAALAVLPAAPAQAADGDLSCSATFNLTLEPPLRAGGSAKVSISGDLTNCTSRNGKYTALRSGKLTAAGDATATAGGFNPCGLLVTAKGNGTIAWVSGGDSSLDWRISPDPITGIAFSANVTAGQLNGDAITVAARSAQPNQGCRTNGLSTLAVTAQVSFA</sequence>
<keyword evidence="3" id="KW-1185">Reference proteome</keyword>
<dbReference type="OrthoDB" id="3696309at2"/>
<proteinExistence type="predicted"/>
<dbReference type="Proteomes" id="UP000321424">
    <property type="component" value="Unassembled WGS sequence"/>
</dbReference>
<protein>
    <recommendedName>
        <fullName evidence="4">Protein activator</fullName>
    </recommendedName>
</protein>
<evidence type="ECO:0000313" key="3">
    <source>
        <dbReference type="Proteomes" id="UP000321424"/>
    </source>
</evidence>
<feature type="chain" id="PRO_5021915391" description="Protein activator" evidence="1">
    <location>
        <begin position="33"/>
        <end position="179"/>
    </location>
</feature>